<evidence type="ECO:0000256" key="1">
    <source>
        <dbReference type="SAM" id="Phobius"/>
    </source>
</evidence>
<proteinExistence type="predicted"/>
<dbReference type="Pfam" id="PF10825">
    <property type="entry name" value="DUF2752"/>
    <property type="match status" value="1"/>
</dbReference>
<evidence type="ECO:0000313" key="3">
    <source>
        <dbReference type="Proteomes" id="UP001430954"/>
    </source>
</evidence>
<dbReference type="InterPro" id="IPR021215">
    <property type="entry name" value="DUF2752"/>
</dbReference>
<name>A0ABS7T9M6_9GAMM</name>
<feature type="transmembrane region" description="Helical" evidence="1">
    <location>
        <begin position="14"/>
        <end position="34"/>
    </location>
</feature>
<keyword evidence="1" id="KW-0812">Transmembrane</keyword>
<feature type="transmembrane region" description="Helical" evidence="1">
    <location>
        <begin position="80"/>
        <end position="100"/>
    </location>
</feature>
<protein>
    <submittedName>
        <fullName evidence="2">DUF2752 domain-containing protein</fullName>
    </submittedName>
</protein>
<keyword evidence="1" id="KW-0472">Membrane</keyword>
<accession>A0ABS7T9M6</accession>
<dbReference type="Proteomes" id="UP001430954">
    <property type="component" value="Unassembled WGS sequence"/>
</dbReference>
<reference evidence="2 3" key="1">
    <citation type="submission" date="2021-09" db="EMBL/GenBank/DDBJ databases">
        <title>Lysobacter sp. 13A isolated from the river sediment.</title>
        <authorList>
            <person name="Liu H."/>
            <person name="Li S."/>
            <person name="Mao S."/>
        </authorList>
    </citation>
    <scope>NUCLEOTIDE SEQUENCE [LARGE SCALE GENOMIC DNA]</scope>
    <source>
        <strain evidence="2 3">13A</strain>
    </source>
</reference>
<evidence type="ECO:0000313" key="2">
    <source>
        <dbReference type="EMBL" id="MBZ4040565.1"/>
    </source>
</evidence>
<keyword evidence="3" id="KW-1185">Reference proteome</keyword>
<comment type="caution">
    <text evidence="2">The sequence shown here is derived from an EMBL/GenBank/DDBJ whole genome shotgun (WGS) entry which is preliminary data.</text>
</comment>
<keyword evidence="1" id="KW-1133">Transmembrane helix</keyword>
<organism evidence="2 3">
    <name type="scientific">Novilysobacter selenitireducens</name>
    <dbReference type="NCBI Taxonomy" id="2872639"/>
    <lineage>
        <taxon>Bacteria</taxon>
        <taxon>Pseudomonadati</taxon>
        <taxon>Pseudomonadota</taxon>
        <taxon>Gammaproteobacteria</taxon>
        <taxon>Lysobacterales</taxon>
        <taxon>Lysobacteraceae</taxon>
        <taxon>Novilysobacter</taxon>
    </lineage>
</organism>
<gene>
    <name evidence="2" type="ORF">K6753_13590</name>
</gene>
<sequence length="145" mass="15645">MSRVLAPADPRRTWFRVAMATGAAAAVGFGVWSLRRFDPNAADSPFLPCLFQAFTGLYCPGCGTTRALHALVHGDVATAIAMNPLLFVLVPLLGVVLLHASGRPVPLPRRAVDTLLGPWFWLALIGGYWVLRNVPVWPFTILGPA</sequence>
<dbReference type="EMBL" id="JAINZW010000008">
    <property type="protein sequence ID" value="MBZ4040565.1"/>
    <property type="molecule type" value="Genomic_DNA"/>
</dbReference>
<feature type="transmembrane region" description="Helical" evidence="1">
    <location>
        <begin position="112"/>
        <end position="131"/>
    </location>
</feature>